<organism evidence="2 3">
    <name type="scientific">Zobellella taiwanensis</name>
    <dbReference type="NCBI Taxonomy" id="347535"/>
    <lineage>
        <taxon>Bacteria</taxon>
        <taxon>Pseudomonadati</taxon>
        <taxon>Pseudomonadota</taxon>
        <taxon>Gammaproteobacteria</taxon>
        <taxon>Aeromonadales</taxon>
        <taxon>Aeromonadaceae</taxon>
        <taxon>Zobellella</taxon>
    </lineage>
</organism>
<sequence length="139" mass="15943">MENTHNLSDLYVYFEALFDQCRELLPSTTRWDLPGDIKQKINLVSGTDPKSTFFRYPKSGSEQQDKKKTKIQKTDLDKAFANPDKPARLVVMLDNNDNLIESYDLDADTLGKVQSALYDLCDFFYGIHAAFRYELTNGS</sequence>
<evidence type="ECO:0000313" key="2">
    <source>
        <dbReference type="EMBL" id="PSJ48299.1"/>
    </source>
</evidence>
<dbReference type="AlphaFoldDB" id="A0A2P7RDM6"/>
<comment type="caution">
    <text evidence="2">The sequence shown here is derived from an EMBL/GenBank/DDBJ whole genome shotgun (WGS) entry which is preliminary data.</text>
</comment>
<proteinExistence type="predicted"/>
<evidence type="ECO:0000256" key="1">
    <source>
        <dbReference type="SAM" id="MobiDB-lite"/>
    </source>
</evidence>
<reference evidence="2 3" key="1">
    <citation type="submission" date="2018-03" db="EMBL/GenBank/DDBJ databases">
        <title>The draft genome of Zobellella taiwanensis JCM 13381.</title>
        <authorList>
            <person name="Liu L."/>
            <person name="Li L."/>
            <person name="Wang T."/>
            <person name="Zhang X."/>
            <person name="Liang L."/>
        </authorList>
    </citation>
    <scope>NUCLEOTIDE SEQUENCE [LARGE SCALE GENOMIC DNA]</scope>
    <source>
        <strain evidence="2 3">JCM 13381</strain>
    </source>
</reference>
<name>A0A2P7RDM6_9GAMM</name>
<dbReference type="EMBL" id="PXYH01000001">
    <property type="protein sequence ID" value="PSJ48299.1"/>
    <property type="molecule type" value="Genomic_DNA"/>
</dbReference>
<gene>
    <name evidence="2" type="ORF">C7I36_00295</name>
</gene>
<feature type="region of interest" description="Disordered" evidence="1">
    <location>
        <begin position="54"/>
        <end position="73"/>
    </location>
</feature>
<accession>A0A2P7RDM6</accession>
<protein>
    <submittedName>
        <fullName evidence="2">Uncharacterized protein</fullName>
    </submittedName>
</protein>
<evidence type="ECO:0000313" key="3">
    <source>
        <dbReference type="Proteomes" id="UP000242181"/>
    </source>
</evidence>
<dbReference type="Proteomes" id="UP000242181">
    <property type="component" value="Unassembled WGS sequence"/>
</dbReference>
<keyword evidence="3" id="KW-1185">Reference proteome</keyword>